<dbReference type="InterPro" id="IPR017927">
    <property type="entry name" value="FAD-bd_FR_type"/>
</dbReference>
<feature type="transmembrane region" description="Helical" evidence="10">
    <location>
        <begin position="186"/>
        <end position="204"/>
    </location>
</feature>
<evidence type="ECO:0000313" key="12">
    <source>
        <dbReference type="EMBL" id="PWN89163.1"/>
    </source>
</evidence>
<evidence type="ECO:0000259" key="11">
    <source>
        <dbReference type="PROSITE" id="PS51384"/>
    </source>
</evidence>
<feature type="transmembrane region" description="Helical" evidence="10">
    <location>
        <begin position="500"/>
        <end position="520"/>
    </location>
</feature>
<protein>
    <recommendedName>
        <fullName evidence="11">FAD-binding FR-type domain-containing protein</fullName>
    </recommendedName>
</protein>
<dbReference type="FunCoup" id="A0A316YM60">
    <property type="interactions" value="157"/>
</dbReference>
<keyword evidence="6 10" id="KW-1133">Transmembrane helix</keyword>
<gene>
    <name evidence="12" type="ORF">FA10DRAFT_137317</name>
</gene>
<dbReference type="SFLD" id="SFLDS00052">
    <property type="entry name" value="Ferric_Reductase_Domain"/>
    <property type="match status" value="1"/>
</dbReference>
<dbReference type="EMBL" id="KZ819637">
    <property type="protein sequence ID" value="PWN89163.1"/>
    <property type="molecule type" value="Genomic_DNA"/>
</dbReference>
<dbReference type="PROSITE" id="PS51384">
    <property type="entry name" value="FAD_FR"/>
    <property type="match status" value="1"/>
</dbReference>
<feature type="transmembrane region" description="Helical" evidence="10">
    <location>
        <begin position="228"/>
        <end position="247"/>
    </location>
</feature>
<comment type="subcellular location">
    <subcellularLocation>
        <location evidence="1">Membrane</location>
        <topology evidence="1">Multi-pass membrane protein</topology>
    </subcellularLocation>
</comment>
<dbReference type="PANTHER" id="PTHR32361:SF3">
    <property type="entry name" value="REDUCTASE, PUTATIVE (AFU_ORTHOLOGUE AFUA_6G13750)-RELATED"/>
    <property type="match status" value="1"/>
</dbReference>
<keyword evidence="3" id="KW-0813">Transport</keyword>
<feature type="transmembrane region" description="Helical" evidence="10">
    <location>
        <begin position="267"/>
        <end position="289"/>
    </location>
</feature>
<dbReference type="GO" id="GO:0005886">
    <property type="term" value="C:plasma membrane"/>
    <property type="evidence" value="ECO:0007669"/>
    <property type="project" value="TreeGrafter"/>
</dbReference>
<name>A0A316YM60_9BASI</name>
<comment type="similarity">
    <text evidence="2">Belongs to the ferric reductase (FRE) family.</text>
</comment>
<dbReference type="InterPro" id="IPR013121">
    <property type="entry name" value="Fe_red_NAD-bd_6"/>
</dbReference>
<dbReference type="GO" id="GO:0000293">
    <property type="term" value="F:ferric-chelate reductase activity"/>
    <property type="evidence" value="ECO:0007669"/>
    <property type="project" value="UniProtKB-ARBA"/>
</dbReference>
<reference evidence="12 13" key="1">
    <citation type="journal article" date="2018" name="Mol. Biol. Evol.">
        <title>Broad Genomic Sampling Reveals a Smut Pathogenic Ancestry of the Fungal Clade Ustilaginomycotina.</title>
        <authorList>
            <person name="Kijpornyongpan T."/>
            <person name="Mondo S.J."/>
            <person name="Barry K."/>
            <person name="Sandor L."/>
            <person name="Lee J."/>
            <person name="Lipzen A."/>
            <person name="Pangilinan J."/>
            <person name="LaButti K."/>
            <person name="Hainaut M."/>
            <person name="Henrissat B."/>
            <person name="Grigoriev I.V."/>
            <person name="Spatafora J.W."/>
            <person name="Aime M.C."/>
        </authorList>
    </citation>
    <scope>NUCLEOTIDE SEQUENCE [LARGE SCALE GENOMIC DNA]</scope>
    <source>
        <strain evidence="12 13">MCA 4198</strain>
    </source>
</reference>
<keyword evidence="4 10" id="KW-0812">Transmembrane</keyword>
<dbReference type="SFLD" id="SFLDG01168">
    <property type="entry name" value="Ferric_reductase_subgroup_(FRE"/>
    <property type="match status" value="1"/>
</dbReference>
<dbReference type="RefSeq" id="XP_025376361.1">
    <property type="nucleotide sequence ID" value="XM_025518013.1"/>
</dbReference>
<dbReference type="Proteomes" id="UP000245768">
    <property type="component" value="Unassembled WGS sequence"/>
</dbReference>
<dbReference type="CDD" id="cd06186">
    <property type="entry name" value="NOX_Duox_like_FAD_NADP"/>
    <property type="match status" value="1"/>
</dbReference>
<keyword evidence="8" id="KW-0406">Ion transport</keyword>
<evidence type="ECO:0000256" key="9">
    <source>
        <dbReference type="ARBA" id="ARBA00023136"/>
    </source>
</evidence>
<feature type="domain" description="FAD-binding FR-type" evidence="11">
    <location>
        <begin position="359"/>
        <end position="490"/>
    </location>
</feature>
<dbReference type="GeneID" id="37039929"/>
<keyword evidence="5" id="KW-0249">Electron transport</keyword>
<feature type="transmembrane region" description="Helical" evidence="10">
    <location>
        <begin position="51"/>
        <end position="72"/>
    </location>
</feature>
<keyword evidence="7" id="KW-0560">Oxidoreductase</keyword>
<feature type="transmembrane region" description="Helical" evidence="10">
    <location>
        <begin position="143"/>
        <end position="166"/>
    </location>
</feature>
<keyword evidence="9 10" id="KW-0472">Membrane</keyword>
<dbReference type="GO" id="GO:0006826">
    <property type="term" value="P:iron ion transport"/>
    <property type="evidence" value="ECO:0007669"/>
    <property type="project" value="TreeGrafter"/>
</dbReference>
<dbReference type="InterPro" id="IPR051410">
    <property type="entry name" value="Ferric/Cupric_Reductase"/>
</dbReference>
<evidence type="ECO:0000256" key="4">
    <source>
        <dbReference type="ARBA" id="ARBA00022692"/>
    </source>
</evidence>
<evidence type="ECO:0000256" key="7">
    <source>
        <dbReference type="ARBA" id="ARBA00023002"/>
    </source>
</evidence>
<accession>A0A316YM60</accession>
<dbReference type="PANTHER" id="PTHR32361">
    <property type="entry name" value="FERRIC/CUPRIC REDUCTASE TRANSMEMBRANE COMPONENT"/>
    <property type="match status" value="1"/>
</dbReference>
<dbReference type="InParanoid" id="A0A316YM60"/>
<dbReference type="Pfam" id="PF08030">
    <property type="entry name" value="NAD_binding_6"/>
    <property type="match status" value="1"/>
</dbReference>
<dbReference type="SUPFAM" id="SSF52343">
    <property type="entry name" value="Ferredoxin reductase-like, C-terminal NADP-linked domain"/>
    <property type="match status" value="1"/>
</dbReference>
<dbReference type="InterPro" id="IPR013112">
    <property type="entry name" value="FAD-bd_8"/>
</dbReference>
<dbReference type="InterPro" id="IPR013130">
    <property type="entry name" value="Fe3_Rdtase_TM_dom"/>
</dbReference>
<evidence type="ECO:0000256" key="2">
    <source>
        <dbReference type="ARBA" id="ARBA00006278"/>
    </source>
</evidence>
<evidence type="ECO:0000256" key="5">
    <source>
        <dbReference type="ARBA" id="ARBA00022982"/>
    </source>
</evidence>
<evidence type="ECO:0000256" key="8">
    <source>
        <dbReference type="ARBA" id="ARBA00023065"/>
    </source>
</evidence>
<dbReference type="OrthoDB" id="17725at2759"/>
<dbReference type="Gene3D" id="3.40.50.80">
    <property type="entry name" value="Nucleotide-binding domain of ferredoxin-NADP reductase (FNR) module"/>
    <property type="match status" value="1"/>
</dbReference>
<dbReference type="AlphaFoldDB" id="A0A316YM60"/>
<evidence type="ECO:0000256" key="3">
    <source>
        <dbReference type="ARBA" id="ARBA00022448"/>
    </source>
</evidence>
<keyword evidence="13" id="KW-1185">Reference proteome</keyword>
<proteinExistence type="inferred from homology"/>
<dbReference type="Pfam" id="PF08022">
    <property type="entry name" value="FAD_binding_8"/>
    <property type="match status" value="1"/>
</dbReference>
<evidence type="ECO:0000256" key="6">
    <source>
        <dbReference type="ARBA" id="ARBA00022989"/>
    </source>
</evidence>
<organism evidence="12 13">
    <name type="scientific">Acaromyces ingoldii</name>
    <dbReference type="NCBI Taxonomy" id="215250"/>
    <lineage>
        <taxon>Eukaryota</taxon>
        <taxon>Fungi</taxon>
        <taxon>Dikarya</taxon>
        <taxon>Basidiomycota</taxon>
        <taxon>Ustilaginomycotina</taxon>
        <taxon>Exobasidiomycetes</taxon>
        <taxon>Exobasidiales</taxon>
        <taxon>Cryptobasidiaceae</taxon>
        <taxon>Acaromyces</taxon>
    </lineage>
</organism>
<dbReference type="GO" id="GO:0015677">
    <property type="term" value="P:copper ion import"/>
    <property type="evidence" value="ECO:0007669"/>
    <property type="project" value="TreeGrafter"/>
</dbReference>
<evidence type="ECO:0000256" key="1">
    <source>
        <dbReference type="ARBA" id="ARBA00004141"/>
    </source>
</evidence>
<dbReference type="STRING" id="215250.A0A316YM60"/>
<sequence>MSLLEPRHMQNYSDATALEPHWGYVSRALPCTSDAGSCAYLDVVYHSHDLGMLYIGIIWATIGAILFIWAIATRCVAASKATSPLVATNDEVDESSDEMAARASATSSSSWRFLAAFKSGARRRLLPDVAGRRTFGRTTRLQVLVLAVLAGYLLIWTFVGIVYRTWITPVKKHPGLNNTRTSLGPWSDRVGVLAYGLTPLSILLSNRESLLSILTGVPYHHFNFLHRWLGYIIVAQSLLHTIGWTIIEARLYQPQPTEAQAWITQTYMVWGCVAIILIVLLFVLSLPFVIRRTGYEFFRKAHYVLAIVFIGACWGHWAKLRCFLLPSLLIWFLDRGARLVRSFLLHYNFLSDGTMGFRPAQATATTFGRRKHDSKDDDEDDAEDEDSVVVRLDFEHRQDPWNIGQHFYLCFTDASIWQSHPFTPLSVPTSSHKPGFVRHSYVFRAKGGETKKVADAMIAKSGRATGNDVAIKNPTTGIILTGPYGQSIVDRLDRELKTNVLCIAGGTGITFVLPVLLHLVRNRRAQAMPRLELLWVVRRAKDTAWVQAELEELRAAKDFVTVHICATREGGQAGPQDDLIGEKEGKDCSKACDCIEEGQQLSYGAVKNRHGRPALSTAISSFVTSTSRGPVVVYASGPGEMMTEVRGAVASCNSGSKVWRGDQSHDVELVCDDRLEW</sequence>
<dbReference type="GO" id="GO:0006879">
    <property type="term" value="P:intracellular iron ion homeostasis"/>
    <property type="evidence" value="ECO:0007669"/>
    <property type="project" value="TreeGrafter"/>
</dbReference>
<dbReference type="InterPro" id="IPR039261">
    <property type="entry name" value="FNR_nucleotide-bd"/>
</dbReference>
<evidence type="ECO:0000256" key="10">
    <source>
        <dbReference type="SAM" id="Phobius"/>
    </source>
</evidence>
<dbReference type="Pfam" id="PF01794">
    <property type="entry name" value="Ferric_reduct"/>
    <property type="match status" value="1"/>
</dbReference>
<evidence type="ECO:0000313" key="13">
    <source>
        <dbReference type="Proteomes" id="UP000245768"/>
    </source>
</evidence>
<feature type="transmembrane region" description="Helical" evidence="10">
    <location>
        <begin position="301"/>
        <end position="317"/>
    </location>
</feature>